<dbReference type="AlphaFoldDB" id="A0AAV0ANC8"/>
<dbReference type="Proteomes" id="UP001153365">
    <property type="component" value="Unassembled WGS sequence"/>
</dbReference>
<reference evidence="1" key="1">
    <citation type="submission" date="2022-06" db="EMBL/GenBank/DDBJ databases">
        <authorList>
            <consortium name="SYNGENTA / RWTH Aachen University"/>
        </authorList>
    </citation>
    <scope>NUCLEOTIDE SEQUENCE</scope>
</reference>
<dbReference type="EMBL" id="CALTRL010000586">
    <property type="protein sequence ID" value="CAH7668705.1"/>
    <property type="molecule type" value="Genomic_DNA"/>
</dbReference>
<dbReference type="SUPFAM" id="SSF52540">
    <property type="entry name" value="P-loop containing nucleoside triphosphate hydrolases"/>
    <property type="match status" value="1"/>
</dbReference>
<protein>
    <submittedName>
        <fullName evidence="1">Uncharacterized protein</fullName>
    </submittedName>
</protein>
<evidence type="ECO:0000313" key="1">
    <source>
        <dbReference type="EMBL" id="CAH7668705.1"/>
    </source>
</evidence>
<organism evidence="1 2">
    <name type="scientific">Phakopsora pachyrhizi</name>
    <name type="common">Asian soybean rust disease fungus</name>
    <dbReference type="NCBI Taxonomy" id="170000"/>
    <lineage>
        <taxon>Eukaryota</taxon>
        <taxon>Fungi</taxon>
        <taxon>Dikarya</taxon>
        <taxon>Basidiomycota</taxon>
        <taxon>Pucciniomycotina</taxon>
        <taxon>Pucciniomycetes</taxon>
        <taxon>Pucciniales</taxon>
        <taxon>Phakopsoraceae</taxon>
        <taxon>Phakopsora</taxon>
    </lineage>
</organism>
<name>A0AAV0ANC8_PHAPC</name>
<evidence type="ECO:0000313" key="2">
    <source>
        <dbReference type="Proteomes" id="UP001153365"/>
    </source>
</evidence>
<gene>
    <name evidence="1" type="ORF">PPACK8108_LOCUS3250</name>
</gene>
<proteinExistence type="predicted"/>
<keyword evidence="2" id="KW-1185">Reference proteome</keyword>
<dbReference type="InterPro" id="IPR027417">
    <property type="entry name" value="P-loop_NTPase"/>
</dbReference>
<dbReference type="Gene3D" id="3.40.50.300">
    <property type="entry name" value="P-loop containing nucleotide triphosphate hydrolases"/>
    <property type="match status" value="1"/>
</dbReference>
<accession>A0AAV0ANC8</accession>
<comment type="caution">
    <text evidence="1">The sequence shown here is derived from an EMBL/GenBank/DDBJ whole genome shotgun (WGS) entry which is preliminary data.</text>
</comment>
<feature type="non-terminal residue" evidence="1">
    <location>
        <position position="1"/>
    </location>
</feature>
<sequence>ILRNFNGLVNQSEMVLILGRPKNGVTSILRAISWNQKCLSEVTGQLDFGNLLTDAMITARLRPQIVIIKETDNHFPSLQVLHTLNIAARCKTPKTWLGRMSRAKWVQSKVKNWSSIFNFSESTLRTAVGSEKLRGFSGR</sequence>